<name>A0A090N2P8_OSTTA</name>
<organism evidence="1 2">
    <name type="scientific">Ostreococcus tauri</name>
    <name type="common">Marine green alga</name>
    <dbReference type="NCBI Taxonomy" id="70448"/>
    <lineage>
        <taxon>Eukaryota</taxon>
        <taxon>Viridiplantae</taxon>
        <taxon>Chlorophyta</taxon>
        <taxon>Mamiellophyceae</taxon>
        <taxon>Mamiellales</taxon>
        <taxon>Bathycoccaceae</taxon>
        <taxon>Ostreococcus</taxon>
    </lineage>
</organism>
<dbReference type="GeneID" id="9834911"/>
<protein>
    <submittedName>
        <fullName evidence="1">Unnamed product</fullName>
    </submittedName>
</protein>
<sequence>MAMDESSCVERVGVTASTCAMEVERAIEAGDGLARALAAALARCGAAARMGGTAAAAAETGATIDRILERCDREVDDAVERCERDGSKASCVADALARVGGTCVSELAAEASACARATGSDDDRDDDPDDDCEAAKKALEEKCHAEYDEIKREISSGEISFVEGMKRLAAVGKQCAKDALALRKRCHPNVPSGSSDFLRVAN</sequence>
<reference evidence="2" key="1">
    <citation type="journal article" date="2006" name="Proc. Natl. Acad. Sci. U.S.A.">
        <title>Genome analysis of the smallest free-living eukaryote Ostreococcus tauri unveils many unique features.</title>
        <authorList>
            <person name="Derelle E."/>
            <person name="Ferraz C."/>
            <person name="Rombauts S."/>
            <person name="Rouze P."/>
            <person name="Worden A.Z."/>
            <person name="Robbens S."/>
            <person name="Partensky F."/>
            <person name="Degroeve S."/>
            <person name="Echeynie S."/>
            <person name="Cooke R."/>
            <person name="Saeys Y."/>
            <person name="Wuyts J."/>
            <person name="Jabbari K."/>
            <person name="Bowler C."/>
            <person name="Panaud O."/>
            <person name="Piegu B."/>
            <person name="Ball S.G."/>
            <person name="Ral J.-P."/>
            <person name="Bouget F.-Y."/>
            <person name="Piganeau G."/>
            <person name="De Baets B."/>
            <person name="Picard A."/>
            <person name="Delseny M."/>
            <person name="Demaille J."/>
            <person name="Van de Peer Y."/>
            <person name="Moreau H."/>
        </authorList>
    </citation>
    <scope>NUCLEOTIDE SEQUENCE [LARGE SCALE GENOMIC DNA]</scope>
    <source>
        <strain evidence="2">OTTH 0595 / CCAP 157/2 / RCC745</strain>
    </source>
</reference>
<accession>A0A090N2P8</accession>
<evidence type="ECO:0000313" key="1">
    <source>
        <dbReference type="EMBL" id="CEF96613.1"/>
    </source>
</evidence>
<dbReference type="KEGG" id="ota:OT_ostta01g02060"/>
<dbReference type="InParanoid" id="A0A090N2P8"/>
<keyword evidence="2" id="KW-1185">Reference proteome</keyword>
<dbReference type="OrthoDB" id="10653176at2759"/>
<gene>
    <name evidence="1" type="ORF">OT_ostta01g02060</name>
</gene>
<dbReference type="AlphaFoldDB" id="A0A090N2P8"/>
<comment type="caution">
    <text evidence="1">The sequence shown here is derived from an EMBL/GenBank/DDBJ whole genome shotgun (WGS) entry which is preliminary data.</text>
</comment>
<evidence type="ECO:0000313" key="2">
    <source>
        <dbReference type="Proteomes" id="UP000009170"/>
    </source>
</evidence>
<reference evidence="1 2" key="2">
    <citation type="journal article" date="2014" name="BMC Genomics">
        <title>An improved genome of the model marine alga Ostreococcus tauri unfolds by assessing Illumina de novo assemblies.</title>
        <authorList>
            <person name="Blanc-Mathieu R."/>
            <person name="Verhelst B."/>
            <person name="Derelle E."/>
            <person name="Rombauts S."/>
            <person name="Bouget F.Y."/>
            <person name="Carre I."/>
            <person name="Chateau A."/>
            <person name="Eyre-Walker A."/>
            <person name="Grimsley N."/>
            <person name="Moreau H."/>
            <person name="Piegu B."/>
            <person name="Rivals E."/>
            <person name="Schackwitz W."/>
            <person name="Van de Peer Y."/>
            <person name="Piganeau G."/>
        </authorList>
    </citation>
    <scope>NUCLEOTIDE SEQUENCE [LARGE SCALE GENOMIC DNA]</scope>
    <source>
        <strain evidence="2">OTTH 0595 / CCAP 157/2 / RCC745</strain>
    </source>
</reference>
<dbReference type="Proteomes" id="UP000009170">
    <property type="component" value="Unassembled WGS sequence"/>
</dbReference>
<proteinExistence type="predicted"/>
<dbReference type="RefSeq" id="XP_003074265.2">
    <property type="nucleotide sequence ID" value="XM_003074218.2"/>
</dbReference>
<dbReference type="EMBL" id="CAID01000001">
    <property type="protein sequence ID" value="CEF96613.1"/>
    <property type="molecule type" value="Genomic_DNA"/>
</dbReference>